<organism evidence="1 2">
    <name type="scientific">Xylaria hypoxylon</name>
    <dbReference type="NCBI Taxonomy" id="37992"/>
    <lineage>
        <taxon>Eukaryota</taxon>
        <taxon>Fungi</taxon>
        <taxon>Dikarya</taxon>
        <taxon>Ascomycota</taxon>
        <taxon>Pezizomycotina</taxon>
        <taxon>Sordariomycetes</taxon>
        <taxon>Xylariomycetidae</taxon>
        <taxon>Xylariales</taxon>
        <taxon>Xylariaceae</taxon>
        <taxon>Xylaria</taxon>
    </lineage>
</organism>
<dbReference type="PANTHER" id="PTHR42060:SF1">
    <property type="entry name" value="NHL REPEAT-CONTAINING PROTEIN"/>
    <property type="match status" value="1"/>
</dbReference>
<dbReference type="InterPro" id="IPR052998">
    <property type="entry name" value="Hetero-Diels-Alderase-like"/>
</dbReference>
<proteinExistence type="predicted"/>
<accession>A0A4Z0ZGA0</accession>
<dbReference type="Gene3D" id="2.120.10.30">
    <property type="entry name" value="TolB, C-terminal domain"/>
    <property type="match status" value="1"/>
</dbReference>
<keyword evidence="2" id="KW-1185">Reference proteome</keyword>
<dbReference type="OrthoDB" id="9977941at2759"/>
<dbReference type="PANTHER" id="PTHR42060">
    <property type="entry name" value="NHL REPEAT-CONTAINING PROTEIN-RELATED"/>
    <property type="match status" value="1"/>
</dbReference>
<dbReference type="InterPro" id="IPR011042">
    <property type="entry name" value="6-blade_b-propeller_TolB-like"/>
</dbReference>
<dbReference type="SUPFAM" id="SSF63829">
    <property type="entry name" value="Calcium-dependent phosphotriesterase"/>
    <property type="match status" value="1"/>
</dbReference>
<dbReference type="STRING" id="37992.A0A4Z0ZGA0"/>
<dbReference type="AlphaFoldDB" id="A0A4Z0ZGA0"/>
<comment type="caution">
    <text evidence="1">The sequence shown here is derived from an EMBL/GenBank/DDBJ whole genome shotgun (WGS) entry which is preliminary data.</text>
</comment>
<protein>
    <recommendedName>
        <fullName evidence="3">SMP-30/Gluconolactonase/LRE-like region domain-containing protein</fullName>
    </recommendedName>
</protein>
<reference evidence="1 2" key="1">
    <citation type="submission" date="2019-03" db="EMBL/GenBank/DDBJ databases">
        <title>Draft genome sequence of Xylaria hypoxylon DSM 108379, a ubiquitous saprotrophic-parasitic fungi on hardwood.</title>
        <authorList>
            <person name="Buettner E."/>
            <person name="Leonhardt S."/>
            <person name="Gebauer A.M."/>
            <person name="Liers C."/>
            <person name="Hofrichter M."/>
            <person name="Kellner H."/>
        </authorList>
    </citation>
    <scope>NUCLEOTIDE SEQUENCE [LARGE SCALE GENOMIC DNA]</scope>
    <source>
        <strain evidence="1 2">DSM 108379</strain>
    </source>
</reference>
<evidence type="ECO:0000313" key="2">
    <source>
        <dbReference type="Proteomes" id="UP000297716"/>
    </source>
</evidence>
<sequence>MASLSLPSQAAPQVSQLYQFTYPTGIENLFSLPNGCLLLSTSLNADLYYIDPEALYPSAQNVITLPGSTALTGFAALGDGFYAVAGGISPRSGERYTKIYVIKVDTEGDVNVTMNHIVQVPNTVSINGMAALPKHPHTILSADAIGGQILRVDTSNNALTVAFEHAALKPGNQSNPNATGVKGLKIRDNYLYFTNSAQRTFGRFPIDANGTNTGEVEILARLDEKFGDETLYDDFSFDNEGNAFVAVHPSSIHRITPDGVQSVFAGGLNSTLLEPTSTVVSNDGKAIYISTAGTDTGFPISGGQVLKVQVAGACSV</sequence>
<name>A0A4Z0ZGA0_9PEZI</name>
<dbReference type="Proteomes" id="UP000297716">
    <property type="component" value="Unassembled WGS sequence"/>
</dbReference>
<evidence type="ECO:0000313" key="1">
    <source>
        <dbReference type="EMBL" id="TGJ87882.1"/>
    </source>
</evidence>
<dbReference type="EMBL" id="SKBN01000008">
    <property type="protein sequence ID" value="TGJ87882.1"/>
    <property type="molecule type" value="Genomic_DNA"/>
</dbReference>
<gene>
    <name evidence="1" type="ORF">E0Z10_g833</name>
</gene>
<evidence type="ECO:0008006" key="3">
    <source>
        <dbReference type="Google" id="ProtNLM"/>
    </source>
</evidence>